<comment type="caution">
    <text evidence="1">The sequence shown here is derived from an EMBL/GenBank/DDBJ whole genome shotgun (WGS) entry which is preliminary data.</text>
</comment>
<evidence type="ECO:0000313" key="2">
    <source>
        <dbReference type="Proteomes" id="UP000807115"/>
    </source>
</evidence>
<reference evidence="1" key="2">
    <citation type="submission" date="2020-10" db="EMBL/GenBank/DDBJ databases">
        <authorList>
            <person name="Cooper E.A."/>
            <person name="Brenton Z.W."/>
            <person name="Flinn B.S."/>
            <person name="Jenkins J."/>
            <person name="Shu S."/>
            <person name="Flowers D."/>
            <person name="Luo F."/>
            <person name="Wang Y."/>
            <person name="Xia P."/>
            <person name="Barry K."/>
            <person name="Daum C."/>
            <person name="Lipzen A."/>
            <person name="Yoshinaga Y."/>
            <person name="Schmutz J."/>
            <person name="Saski C."/>
            <person name="Vermerris W."/>
            <person name="Kresovich S."/>
        </authorList>
    </citation>
    <scope>NUCLEOTIDE SEQUENCE</scope>
</reference>
<dbReference type="Proteomes" id="UP000807115">
    <property type="component" value="Chromosome 1"/>
</dbReference>
<accession>A0A921V0X3</accession>
<dbReference type="EMBL" id="CM027680">
    <property type="protein sequence ID" value="KAG0550615.1"/>
    <property type="molecule type" value="Genomic_DNA"/>
</dbReference>
<name>A0A921V0X3_SORBI</name>
<organism evidence="1 2">
    <name type="scientific">Sorghum bicolor</name>
    <name type="common">Sorghum</name>
    <name type="synonym">Sorghum vulgare</name>
    <dbReference type="NCBI Taxonomy" id="4558"/>
    <lineage>
        <taxon>Eukaryota</taxon>
        <taxon>Viridiplantae</taxon>
        <taxon>Streptophyta</taxon>
        <taxon>Embryophyta</taxon>
        <taxon>Tracheophyta</taxon>
        <taxon>Spermatophyta</taxon>
        <taxon>Magnoliopsida</taxon>
        <taxon>Liliopsida</taxon>
        <taxon>Poales</taxon>
        <taxon>Poaceae</taxon>
        <taxon>PACMAD clade</taxon>
        <taxon>Panicoideae</taxon>
        <taxon>Andropogonodae</taxon>
        <taxon>Andropogoneae</taxon>
        <taxon>Sorghinae</taxon>
        <taxon>Sorghum</taxon>
    </lineage>
</organism>
<sequence>MRSRQIEVLYCLALPDELGSATTHYQKNYLSHLLNACNSILDFSSM</sequence>
<protein>
    <submittedName>
        <fullName evidence="1">Uncharacterized protein</fullName>
    </submittedName>
</protein>
<proteinExistence type="predicted"/>
<gene>
    <name evidence="1" type="ORF">BDA96_01G353300</name>
</gene>
<dbReference type="AlphaFoldDB" id="A0A921V0X3"/>
<evidence type="ECO:0000313" key="1">
    <source>
        <dbReference type="EMBL" id="KAG0550615.1"/>
    </source>
</evidence>
<reference evidence="1" key="1">
    <citation type="journal article" date="2019" name="BMC Genomics">
        <title>A new reference genome for Sorghum bicolor reveals high levels of sequence similarity between sweet and grain genotypes: implications for the genetics of sugar metabolism.</title>
        <authorList>
            <person name="Cooper E.A."/>
            <person name="Brenton Z.W."/>
            <person name="Flinn B.S."/>
            <person name="Jenkins J."/>
            <person name="Shu S."/>
            <person name="Flowers D."/>
            <person name="Luo F."/>
            <person name="Wang Y."/>
            <person name="Xia P."/>
            <person name="Barry K."/>
            <person name="Daum C."/>
            <person name="Lipzen A."/>
            <person name="Yoshinaga Y."/>
            <person name="Schmutz J."/>
            <person name="Saski C."/>
            <person name="Vermerris W."/>
            <person name="Kresovich S."/>
        </authorList>
    </citation>
    <scope>NUCLEOTIDE SEQUENCE</scope>
</reference>